<protein>
    <submittedName>
        <fullName evidence="1">Uncharacterized protein</fullName>
    </submittedName>
</protein>
<dbReference type="PATRIC" id="fig|45658.8.peg.3526"/>
<organism evidence="1 2">
    <name type="scientific">Vibrio scophthalmi</name>
    <dbReference type="NCBI Taxonomy" id="45658"/>
    <lineage>
        <taxon>Bacteria</taxon>
        <taxon>Pseudomonadati</taxon>
        <taxon>Pseudomonadota</taxon>
        <taxon>Gammaproteobacteria</taxon>
        <taxon>Vibrionales</taxon>
        <taxon>Vibrionaceae</taxon>
        <taxon>Vibrio</taxon>
    </lineage>
</organism>
<proteinExistence type="predicted"/>
<evidence type="ECO:0000313" key="2">
    <source>
        <dbReference type="Proteomes" id="UP000095131"/>
    </source>
</evidence>
<sequence length="136" mass="15317">MDQDKAYLILDALANGVDPISGECFPHNSPYNNPEVIRALFYILRNKPIQKKVKKSLEQKQQDNQARGLPLNYGLPWTDTCIDDVISQYNANSPIEMIAKGVARKPSSIIGLLKKKGIITEEQALNMGLRYQTHYA</sequence>
<reference evidence="1 2" key="1">
    <citation type="submission" date="2016-08" db="EMBL/GenBank/DDBJ databases">
        <title>Genome sequencing of Vibrio scophthalmi strain FP3289, an isolated from Paralichthys olivaceus.</title>
        <authorList>
            <person name="Han H.-J."/>
        </authorList>
    </citation>
    <scope>NUCLEOTIDE SEQUENCE [LARGE SCALE GENOMIC DNA]</scope>
    <source>
        <strain evidence="1 2">FP3289</strain>
    </source>
</reference>
<dbReference type="RefSeq" id="WP_069447656.1">
    <property type="nucleotide sequence ID" value="NZ_MDCJ01000007.1"/>
</dbReference>
<name>A0A1E3WF49_9VIBR</name>
<dbReference type="EMBL" id="MDCJ01000007">
    <property type="protein sequence ID" value="ODS04431.1"/>
    <property type="molecule type" value="Genomic_DNA"/>
</dbReference>
<dbReference type="Proteomes" id="UP000095131">
    <property type="component" value="Unassembled WGS sequence"/>
</dbReference>
<dbReference type="OrthoDB" id="6637817at2"/>
<dbReference type="AlphaFoldDB" id="A0A1E3WF49"/>
<comment type="caution">
    <text evidence="1">The sequence shown here is derived from an EMBL/GenBank/DDBJ whole genome shotgun (WGS) entry which is preliminary data.</text>
</comment>
<gene>
    <name evidence="1" type="ORF">VSF3289_03570</name>
</gene>
<accession>A0A1E3WF49</accession>
<evidence type="ECO:0000313" key="1">
    <source>
        <dbReference type="EMBL" id="ODS04431.1"/>
    </source>
</evidence>